<dbReference type="RefSeq" id="WP_132323814.1">
    <property type="nucleotide sequence ID" value="NZ_FWZT01000024.1"/>
</dbReference>
<dbReference type="AlphaFoldDB" id="A0A1Y6CRN2"/>
<keyword evidence="2" id="KW-1185">Reference proteome</keyword>
<dbReference type="STRING" id="1513793.SAMN06296036_12421"/>
<gene>
    <name evidence="1" type="ORF">SAMN06296036_12421</name>
</gene>
<proteinExistence type="predicted"/>
<accession>A0A1Y6CRN2</accession>
<evidence type="ECO:0000313" key="1">
    <source>
        <dbReference type="EMBL" id="SMF68219.1"/>
    </source>
</evidence>
<evidence type="ECO:0000313" key="2">
    <source>
        <dbReference type="Proteomes" id="UP000192907"/>
    </source>
</evidence>
<dbReference type="Proteomes" id="UP000192907">
    <property type="component" value="Unassembled WGS sequence"/>
</dbReference>
<organism evidence="1 2">
    <name type="scientific">Pseudobacteriovorax antillogorgiicola</name>
    <dbReference type="NCBI Taxonomy" id="1513793"/>
    <lineage>
        <taxon>Bacteria</taxon>
        <taxon>Pseudomonadati</taxon>
        <taxon>Bdellovibrionota</taxon>
        <taxon>Oligoflexia</taxon>
        <taxon>Oligoflexales</taxon>
        <taxon>Pseudobacteriovoracaceae</taxon>
        <taxon>Pseudobacteriovorax</taxon>
    </lineage>
</organism>
<sequence length="393" mass="45463">MGVRSHWTQKKVLSEKLRIKDKLDLIQANDGDQARLSHILTRIAELDQNLDPESMLSRFIYVVSALYHHARMGGLRPKQVSNLEEIGHGLLRINRVKPRSSLLSHLYSDLFSAMSQVHLIEGKMLDACWEKALASRFDYETSRDNPYHLLGMGLKSFRNGNGHLAEQYLTTAQNHLTGRAWELCFINRIKVYRLTNQISKIEQCKLILNGKSVSTELKTELMWEDCLLRLAQDGDPRSMLALVKRNASHHQESYLLETQLWLRAVPSMNWIESLPKIASWQKNRNFCLKPYQALVKFISCLEFLYDKNIPLDQRLNHARGAIAIIRDFRQLDKELLAWLGLSRWLVRVRAYDVAAFTFEEYRTISLKLSRGTCQDALGVGESLVELDWMARIL</sequence>
<protein>
    <submittedName>
        <fullName evidence="1">Uncharacterized protein</fullName>
    </submittedName>
</protein>
<reference evidence="2" key="1">
    <citation type="submission" date="2017-04" db="EMBL/GenBank/DDBJ databases">
        <authorList>
            <person name="Varghese N."/>
            <person name="Submissions S."/>
        </authorList>
    </citation>
    <scope>NUCLEOTIDE SEQUENCE [LARGE SCALE GENOMIC DNA]</scope>
    <source>
        <strain evidence="2">RKEM611</strain>
    </source>
</reference>
<dbReference type="EMBL" id="FWZT01000024">
    <property type="protein sequence ID" value="SMF68219.1"/>
    <property type="molecule type" value="Genomic_DNA"/>
</dbReference>
<name>A0A1Y6CRN2_9BACT</name>